<dbReference type="Pfam" id="PF00512">
    <property type="entry name" value="HisKA"/>
    <property type="match status" value="1"/>
</dbReference>
<dbReference type="InterPro" id="IPR003661">
    <property type="entry name" value="HisK_dim/P_dom"/>
</dbReference>
<dbReference type="EC" id="2.7.13.3" evidence="2"/>
<evidence type="ECO:0000256" key="1">
    <source>
        <dbReference type="ARBA" id="ARBA00000085"/>
    </source>
</evidence>
<feature type="chain" id="PRO_5045765818" description="histidine kinase" evidence="6">
    <location>
        <begin position="23"/>
        <end position="1084"/>
    </location>
</feature>
<dbReference type="PROSITE" id="PS50109">
    <property type="entry name" value="HIS_KIN"/>
    <property type="match status" value="1"/>
</dbReference>
<evidence type="ECO:0000313" key="9">
    <source>
        <dbReference type="Proteomes" id="UP001339167"/>
    </source>
</evidence>
<dbReference type="Pfam" id="PF07494">
    <property type="entry name" value="Reg_prop"/>
    <property type="match status" value="1"/>
</dbReference>
<feature type="signal peptide" evidence="6">
    <location>
        <begin position="1"/>
        <end position="22"/>
    </location>
</feature>
<proteinExistence type="predicted"/>
<dbReference type="PANTHER" id="PTHR43547">
    <property type="entry name" value="TWO-COMPONENT HISTIDINE KINASE"/>
    <property type="match status" value="1"/>
</dbReference>
<dbReference type="SUPFAM" id="SSF55874">
    <property type="entry name" value="ATPase domain of HSP90 chaperone/DNA topoisomerase II/histidine kinase"/>
    <property type="match status" value="1"/>
</dbReference>
<dbReference type="Gene3D" id="1.10.287.130">
    <property type="match status" value="1"/>
</dbReference>
<dbReference type="InterPro" id="IPR015943">
    <property type="entry name" value="WD40/YVTN_repeat-like_dom_sf"/>
</dbReference>
<dbReference type="Pfam" id="PF07495">
    <property type="entry name" value="Y_Y_Y"/>
    <property type="match status" value="1"/>
</dbReference>
<accession>A0ABU7JKP2</accession>
<dbReference type="CDD" id="cd00082">
    <property type="entry name" value="HisKA"/>
    <property type="match status" value="1"/>
</dbReference>
<evidence type="ECO:0000256" key="5">
    <source>
        <dbReference type="SAM" id="Phobius"/>
    </source>
</evidence>
<dbReference type="PRINTS" id="PR00344">
    <property type="entry name" value="BCTRLSENSOR"/>
</dbReference>
<dbReference type="InterPro" id="IPR005467">
    <property type="entry name" value="His_kinase_dom"/>
</dbReference>
<dbReference type="Gene3D" id="3.30.565.10">
    <property type="entry name" value="Histidine kinase-like ATPase, C-terminal domain"/>
    <property type="match status" value="1"/>
</dbReference>
<dbReference type="Pfam" id="PF02518">
    <property type="entry name" value="HATPase_c"/>
    <property type="match status" value="1"/>
</dbReference>
<dbReference type="InterPro" id="IPR013783">
    <property type="entry name" value="Ig-like_fold"/>
</dbReference>
<dbReference type="EMBL" id="JAUGZK010000020">
    <property type="protein sequence ID" value="MEE2026001.1"/>
    <property type="molecule type" value="Genomic_DNA"/>
</dbReference>
<dbReference type="SUPFAM" id="SSF63829">
    <property type="entry name" value="Calcium-dependent phosphotriesterase"/>
    <property type="match status" value="3"/>
</dbReference>
<dbReference type="Proteomes" id="UP001339167">
    <property type="component" value="Unassembled WGS sequence"/>
</dbReference>
<evidence type="ECO:0000259" key="7">
    <source>
        <dbReference type="PROSITE" id="PS50109"/>
    </source>
</evidence>
<sequence length="1084" mass="121849">MFKPLVALIALLFSLMPQVVEANIYRIGIDDGLPNTTIFAILQDKQGFIWLGTTDSGLLRYDGYQFIQVPVLDMQHAADEDFTDVGVLLLDNQQNLWAGTWGQGVSRLAADGSSLTRFLSDGFQVQSILQAEDGAIWVGTTSGLFRIDQADQIEQVGASDSAVPLLHQRVWSMAAGQNGEIWIGTSQGVHRWSPTDGLDAGRLLFPEATSAGRQNETRALYYNKSQLWVGSRTGLLVFDTDSWQREVFAVPGEGEYDFPPILNTMYAISDDTLLLGSYEGLFQFDLTSKSYQLFREQSALLPSLNIHSVLLDQSGVLWMGTRDGGLYHTRFARSAFSDIALNSLREWQRRYELSVSSIDASHPDALWFGTSERLYRLEHASGAIRSFETSARVNRILTSHDGITYIATDAGLFRYQPEQDVLEPYLTPFASFAAKPIIRDMLLLPDGSFWFGLWGQGVLYYQSSSGKSRHFMQDFQQQRANEVVQVLQAMPDGRVWAGTRYGGLYLLDATEGVMQHVSVSNNSWLPSNTIQCLGQDNQHRLIICTNRGTLLWHQPSDTHKVLYASDGLASDHMHGTLHLDDRTWLLSAQGLSLITPELEQIVTFTRKDGLTATEINAGAISAAPDGTLYLGTLTGISKVEPGQIWVNQHIPTPIVTAYRLNHGEVVPLHFAEEQPAIQLYPGQNSLELQFSAMDFHDVGRNRYRYRLQGFDEQWVYAAERSSAFYANLAPGRYQFQLMAINSHGLMSPVVDAMLIEVLPRWWQKTWYQLLLIALVLLLGFGLHWYRLQHIREMNRLLRQSVDEKAQAQQLLESKVTERTKALEQSSTALSLRSRQLEKSMQQLSRSNARLAELNQLKDEFISTVSHELRTPLTSIRGALALIDSQVISPEQDGYQELVKTALQNSERLSALINDLLDVQKFEAGKLSLNKQKLSLSLLIEQAIQGIAEYGSRYQVAIRLEPYEGDYEIHADELRLRQVMDNLLSNAIKFSPAESCVQVRVERKEHLVRVWVIDQGKGIAESFQKRVFEKFSQADASDSKLVQGTGLGLVICKNIIEGHGGRIGFFSKLDSGSQFWFELPATQRE</sequence>
<protein>
    <recommendedName>
        <fullName evidence="2">histidine kinase</fullName>
        <ecNumber evidence="2">2.7.13.3</ecNumber>
    </recommendedName>
</protein>
<evidence type="ECO:0000256" key="6">
    <source>
        <dbReference type="SAM" id="SignalP"/>
    </source>
</evidence>
<dbReference type="SMART" id="SM00387">
    <property type="entry name" value="HATPase_c"/>
    <property type="match status" value="1"/>
</dbReference>
<dbReference type="SUPFAM" id="SSF47384">
    <property type="entry name" value="Homodimeric domain of signal transducing histidine kinase"/>
    <property type="match status" value="1"/>
</dbReference>
<evidence type="ECO:0000256" key="3">
    <source>
        <dbReference type="ARBA" id="ARBA00022553"/>
    </source>
</evidence>
<keyword evidence="5" id="KW-1133">Transmembrane helix</keyword>
<keyword evidence="4" id="KW-0175">Coiled coil</keyword>
<evidence type="ECO:0000256" key="2">
    <source>
        <dbReference type="ARBA" id="ARBA00012438"/>
    </source>
</evidence>
<comment type="caution">
    <text evidence="8">The sequence shown here is derived from an EMBL/GenBank/DDBJ whole genome shotgun (WGS) entry which is preliminary data.</text>
</comment>
<dbReference type="InterPro" id="IPR011110">
    <property type="entry name" value="Reg_prop"/>
</dbReference>
<dbReference type="InterPro" id="IPR003594">
    <property type="entry name" value="HATPase_dom"/>
</dbReference>
<dbReference type="InterPro" id="IPR036097">
    <property type="entry name" value="HisK_dim/P_sf"/>
</dbReference>
<comment type="catalytic activity">
    <reaction evidence="1">
        <text>ATP + protein L-histidine = ADP + protein N-phospho-L-histidine.</text>
        <dbReference type="EC" id="2.7.13.3"/>
    </reaction>
</comment>
<dbReference type="InterPro" id="IPR011123">
    <property type="entry name" value="Y_Y_Y"/>
</dbReference>
<dbReference type="PANTHER" id="PTHR43547:SF2">
    <property type="entry name" value="HYBRID SIGNAL TRANSDUCTION HISTIDINE KINASE C"/>
    <property type="match status" value="1"/>
</dbReference>
<dbReference type="InterPro" id="IPR004358">
    <property type="entry name" value="Sig_transdc_His_kin-like_C"/>
</dbReference>
<dbReference type="Gene3D" id="2.130.10.10">
    <property type="entry name" value="YVTN repeat-like/Quinoprotein amine dehydrogenase"/>
    <property type="match status" value="3"/>
</dbReference>
<gene>
    <name evidence="8" type="ORF">QWF21_17305</name>
</gene>
<feature type="coiled-coil region" evidence="4">
    <location>
        <begin position="790"/>
        <end position="856"/>
    </location>
</feature>
<dbReference type="SMART" id="SM00388">
    <property type="entry name" value="HisKA"/>
    <property type="match status" value="1"/>
</dbReference>
<evidence type="ECO:0000313" key="8">
    <source>
        <dbReference type="EMBL" id="MEE2026001.1"/>
    </source>
</evidence>
<dbReference type="Gene3D" id="2.60.40.10">
    <property type="entry name" value="Immunoglobulins"/>
    <property type="match status" value="1"/>
</dbReference>
<organism evidence="8 9">
    <name type="scientific">Alkalimonas mucilaginosa</name>
    <dbReference type="NCBI Taxonomy" id="3057676"/>
    <lineage>
        <taxon>Bacteria</taxon>
        <taxon>Pseudomonadati</taxon>
        <taxon>Pseudomonadota</taxon>
        <taxon>Gammaproteobacteria</taxon>
        <taxon>Alkalimonas</taxon>
    </lineage>
</organism>
<keyword evidence="5" id="KW-0812">Transmembrane</keyword>
<evidence type="ECO:0000256" key="4">
    <source>
        <dbReference type="SAM" id="Coils"/>
    </source>
</evidence>
<keyword evidence="9" id="KW-1185">Reference proteome</keyword>
<keyword evidence="3" id="KW-0597">Phosphoprotein</keyword>
<dbReference type="InterPro" id="IPR036890">
    <property type="entry name" value="HATPase_C_sf"/>
</dbReference>
<name>A0ABU7JKP2_9GAMM</name>
<reference evidence="8 9" key="1">
    <citation type="submission" date="2023-06" db="EMBL/GenBank/DDBJ databases">
        <title>Alkalimonas sp., MEB004 an alkaliphilic bacterium isolated from Lonar Lake, India.</title>
        <authorList>
            <person name="Joshi A."/>
            <person name="Thite S."/>
        </authorList>
    </citation>
    <scope>NUCLEOTIDE SEQUENCE [LARGE SCALE GENOMIC DNA]</scope>
    <source>
        <strain evidence="8 9">MEB004</strain>
    </source>
</reference>
<feature type="transmembrane region" description="Helical" evidence="5">
    <location>
        <begin position="766"/>
        <end position="785"/>
    </location>
</feature>
<dbReference type="RefSeq" id="WP_330089309.1">
    <property type="nucleotide sequence ID" value="NZ_JAUGZK010000020.1"/>
</dbReference>
<keyword evidence="6" id="KW-0732">Signal</keyword>
<keyword evidence="5" id="KW-0472">Membrane</keyword>
<feature type="domain" description="Histidine kinase" evidence="7">
    <location>
        <begin position="863"/>
        <end position="1082"/>
    </location>
</feature>